<proteinExistence type="predicted"/>
<dbReference type="Proteomes" id="UP000053097">
    <property type="component" value="Unassembled WGS sequence"/>
</dbReference>
<name>A0A026X0I8_OOCBI</name>
<gene>
    <name evidence="1" type="ORF">X777_09408</name>
</gene>
<organism evidence="1 2">
    <name type="scientific">Ooceraea biroi</name>
    <name type="common">Clonal raider ant</name>
    <name type="synonym">Cerapachys biroi</name>
    <dbReference type="NCBI Taxonomy" id="2015173"/>
    <lineage>
        <taxon>Eukaryota</taxon>
        <taxon>Metazoa</taxon>
        <taxon>Ecdysozoa</taxon>
        <taxon>Arthropoda</taxon>
        <taxon>Hexapoda</taxon>
        <taxon>Insecta</taxon>
        <taxon>Pterygota</taxon>
        <taxon>Neoptera</taxon>
        <taxon>Endopterygota</taxon>
        <taxon>Hymenoptera</taxon>
        <taxon>Apocrita</taxon>
        <taxon>Aculeata</taxon>
        <taxon>Formicoidea</taxon>
        <taxon>Formicidae</taxon>
        <taxon>Dorylinae</taxon>
        <taxon>Ooceraea</taxon>
    </lineage>
</organism>
<dbReference type="AlphaFoldDB" id="A0A026X0I8"/>
<dbReference type="EMBL" id="KK107046">
    <property type="protein sequence ID" value="EZA61787.1"/>
    <property type="molecule type" value="Genomic_DNA"/>
</dbReference>
<keyword evidence="2" id="KW-1185">Reference proteome</keyword>
<evidence type="ECO:0000313" key="1">
    <source>
        <dbReference type="EMBL" id="EZA61787.1"/>
    </source>
</evidence>
<protein>
    <submittedName>
        <fullName evidence="1">Uncharacterized protein</fullName>
    </submittedName>
</protein>
<evidence type="ECO:0000313" key="2">
    <source>
        <dbReference type="Proteomes" id="UP000053097"/>
    </source>
</evidence>
<reference evidence="1 2" key="1">
    <citation type="journal article" date="2014" name="Curr. Biol.">
        <title>The genome of the clonal raider ant Cerapachys biroi.</title>
        <authorList>
            <person name="Oxley P.R."/>
            <person name="Ji L."/>
            <person name="Fetter-Pruneda I."/>
            <person name="McKenzie S.K."/>
            <person name="Li C."/>
            <person name="Hu H."/>
            <person name="Zhang G."/>
            <person name="Kronauer D.J."/>
        </authorList>
    </citation>
    <scope>NUCLEOTIDE SEQUENCE [LARGE SCALE GENOMIC DNA]</scope>
</reference>
<sequence>MINPQLKNNVLIIGIALQTKIDIYRLGIIMNDTCSPDDERSTKEIAHAYASFR</sequence>
<accession>A0A026X0I8</accession>